<dbReference type="Proteomes" id="UP000265120">
    <property type="component" value="Chromosome 4"/>
</dbReference>
<sequence>MSDSSLCSSSHTCTLQANLSTCEPCGPSFQQMAESPDTFSPRAAALNRRASSSETINPGSGSAPGRGLVDPDCFTPYRRQFRDGAECCLQQCPPSFGSLQDAYSPDASSLRCSSDAPPPTSTICWDQYTGSVQSSCLETPTVAVEPNSFLSQSYPSYNSPSSLQQVSSRPYSNNDQARSTKYSLQTISTQSHPETNTEPSFPKPIYSYSILIFMALQSSKTGSLPVSEIYSFMTEHFPYFKTAPDGWKNSVRHNLSLNKCFEKVENKNGNSSRKGCLWALNPAKVGKMQEELHKWRRKDPITVRRSMARPEDLDHLVGPRHDKVRSLPPYTNPSLVSRMTLCHSTTPSPCGPALLRPHQQPIPCSGYLQLLPQPPCHIPPATAHPNATFALRPPCGLPPTAGVPSTAGHLNSPTAGKMPPGYDSVLQTECGIRNMQDLLLEGDVTYDLDGFTPSLTDLQLQGNIWEEMREDVLVSDPQVSTTTLCGSSVLPDPRSHNSSNLVVRQTSEETTVSACKTEKEDEDAVCGQNLAEDGCVNGLHPVAYSGVENIAGYLTSCTTFISLM</sequence>
<feature type="domain" description="Fork-head" evidence="9">
    <location>
        <begin position="203"/>
        <end position="299"/>
    </location>
</feature>
<keyword evidence="4 7" id="KW-0238">DNA-binding</keyword>
<dbReference type="InterPro" id="IPR036388">
    <property type="entry name" value="WH-like_DNA-bd_sf"/>
</dbReference>
<evidence type="ECO:0000256" key="2">
    <source>
        <dbReference type="ARBA" id="ARBA00022473"/>
    </source>
</evidence>
<dbReference type="FunFam" id="1.10.10.10:FF:000122">
    <property type="entry name" value="Forkhead box protein N1"/>
    <property type="match status" value="1"/>
</dbReference>
<dbReference type="SUPFAM" id="SSF46785">
    <property type="entry name" value="Winged helix' DNA-binding domain"/>
    <property type="match status" value="1"/>
</dbReference>
<feature type="compositionally biased region" description="Low complexity" evidence="8">
    <location>
        <begin position="40"/>
        <end position="53"/>
    </location>
</feature>
<evidence type="ECO:0000313" key="11">
    <source>
        <dbReference type="Proteomes" id="UP000265120"/>
    </source>
</evidence>
<evidence type="ECO:0000256" key="5">
    <source>
        <dbReference type="ARBA" id="ARBA00023163"/>
    </source>
</evidence>
<dbReference type="InParanoid" id="A0A3P8V9P7"/>
<dbReference type="CDD" id="cd20056">
    <property type="entry name" value="FH_FOXN1"/>
    <property type="match status" value="1"/>
</dbReference>
<dbReference type="GO" id="GO:0048538">
    <property type="term" value="P:thymus development"/>
    <property type="evidence" value="ECO:0007669"/>
    <property type="project" value="Ensembl"/>
</dbReference>
<evidence type="ECO:0000259" key="9">
    <source>
        <dbReference type="PROSITE" id="PS50039"/>
    </source>
</evidence>
<evidence type="ECO:0000313" key="10">
    <source>
        <dbReference type="Ensembl" id="ENSCSEP00000012053.1"/>
    </source>
</evidence>
<evidence type="ECO:0000256" key="1">
    <source>
        <dbReference type="ARBA" id="ARBA00004123"/>
    </source>
</evidence>
<dbReference type="Pfam" id="PF00250">
    <property type="entry name" value="Forkhead"/>
    <property type="match status" value="1"/>
</dbReference>
<dbReference type="FunCoup" id="A0A3P8V9P7">
    <property type="interactions" value="1013"/>
</dbReference>
<reference evidence="10" key="2">
    <citation type="submission" date="2025-08" db="UniProtKB">
        <authorList>
            <consortium name="Ensembl"/>
        </authorList>
    </citation>
    <scope>IDENTIFICATION</scope>
</reference>
<dbReference type="GO" id="GO:0002250">
    <property type="term" value="P:adaptive immune response"/>
    <property type="evidence" value="ECO:0007669"/>
    <property type="project" value="Ensembl"/>
</dbReference>
<dbReference type="STRING" id="244447.ENSCSEP00000012053"/>
<keyword evidence="6 7" id="KW-0539">Nucleus</keyword>
<keyword evidence="2" id="KW-0217">Developmental protein</keyword>
<feature type="compositionally biased region" description="Polar residues" evidence="8">
    <location>
        <begin position="165"/>
        <end position="199"/>
    </location>
</feature>
<keyword evidence="11" id="KW-1185">Reference proteome</keyword>
<reference evidence="10 11" key="1">
    <citation type="journal article" date="2014" name="Nat. Genet.">
        <title>Whole-genome sequence of a flatfish provides insights into ZW sex chromosome evolution and adaptation to a benthic lifestyle.</title>
        <authorList>
            <person name="Chen S."/>
            <person name="Zhang G."/>
            <person name="Shao C."/>
            <person name="Huang Q."/>
            <person name="Liu G."/>
            <person name="Zhang P."/>
            <person name="Song W."/>
            <person name="An N."/>
            <person name="Chalopin D."/>
            <person name="Volff J.N."/>
            <person name="Hong Y."/>
            <person name="Li Q."/>
            <person name="Sha Z."/>
            <person name="Zhou H."/>
            <person name="Xie M."/>
            <person name="Yu Q."/>
            <person name="Liu Y."/>
            <person name="Xiang H."/>
            <person name="Wang N."/>
            <person name="Wu K."/>
            <person name="Yang C."/>
            <person name="Zhou Q."/>
            <person name="Liao X."/>
            <person name="Yang L."/>
            <person name="Hu Q."/>
            <person name="Zhang J."/>
            <person name="Meng L."/>
            <person name="Jin L."/>
            <person name="Tian Y."/>
            <person name="Lian J."/>
            <person name="Yang J."/>
            <person name="Miao G."/>
            <person name="Liu S."/>
            <person name="Liang Z."/>
            <person name="Yan F."/>
            <person name="Li Y."/>
            <person name="Sun B."/>
            <person name="Zhang H."/>
            <person name="Zhang J."/>
            <person name="Zhu Y."/>
            <person name="Du M."/>
            <person name="Zhao Y."/>
            <person name="Schartl M."/>
            <person name="Tang Q."/>
            <person name="Wang J."/>
        </authorList>
    </citation>
    <scope>NUCLEOTIDE SEQUENCE</scope>
</reference>
<dbReference type="Ensembl" id="ENSCSET00000012196.1">
    <property type="protein sequence ID" value="ENSCSEP00000012053.1"/>
    <property type="gene ID" value="ENSCSEG00000007772.1"/>
</dbReference>
<dbReference type="GO" id="GO:0000981">
    <property type="term" value="F:DNA-binding transcription factor activity, RNA polymerase II-specific"/>
    <property type="evidence" value="ECO:0007669"/>
    <property type="project" value="TreeGrafter"/>
</dbReference>
<dbReference type="InterPro" id="IPR047401">
    <property type="entry name" value="FH_FOXN1"/>
</dbReference>
<dbReference type="GO" id="GO:0005634">
    <property type="term" value="C:nucleus"/>
    <property type="evidence" value="ECO:0007669"/>
    <property type="project" value="UniProtKB-SubCell"/>
</dbReference>
<keyword evidence="5" id="KW-0804">Transcription</keyword>
<dbReference type="GeneTree" id="ENSGT00940000158029"/>
<evidence type="ECO:0000256" key="7">
    <source>
        <dbReference type="PROSITE-ProRule" id="PRU00089"/>
    </source>
</evidence>
<protein>
    <submittedName>
        <fullName evidence="10">Forkhead box N1</fullName>
    </submittedName>
</protein>
<feature type="region of interest" description="Disordered" evidence="8">
    <location>
        <begin position="33"/>
        <end position="69"/>
    </location>
</feature>
<dbReference type="OMA" id="GLHTCEP"/>
<dbReference type="InterPro" id="IPR030456">
    <property type="entry name" value="TF_fork_head_CS_2"/>
</dbReference>
<feature type="DNA-binding region" description="Fork-head" evidence="7">
    <location>
        <begin position="203"/>
        <end position="299"/>
    </location>
</feature>
<comment type="subcellular location">
    <subcellularLocation>
        <location evidence="1 7">Nucleus</location>
    </subcellularLocation>
</comment>
<evidence type="ECO:0000256" key="4">
    <source>
        <dbReference type="ARBA" id="ARBA00023125"/>
    </source>
</evidence>
<evidence type="ECO:0000256" key="6">
    <source>
        <dbReference type="ARBA" id="ARBA00023242"/>
    </source>
</evidence>
<dbReference type="InterPro" id="IPR049624">
    <property type="entry name" value="FOXN1_4"/>
</dbReference>
<dbReference type="PROSITE" id="PS50039">
    <property type="entry name" value="FORK_HEAD_3"/>
    <property type="match status" value="1"/>
</dbReference>
<keyword evidence="3" id="KW-0805">Transcription regulation</keyword>
<reference evidence="10" key="3">
    <citation type="submission" date="2025-09" db="UniProtKB">
        <authorList>
            <consortium name="Ensembl"/>
        </authorList>
    </citation>
    <scope>IDENTIFICATION</scope>
</reference>
<proteinExistence type="predicted"/>
<evidence type="ECO:0000256" key="3">
    <source>
        <dbReference type="ARBA" id="ARBA00023015"/>
    </source>
</evidence>
<dbReference type="PANTHER" id="PTHR46721">
    <property type="entry name" value="FORKHEAD BOX PROTEIN N1"/>
    <property type="match status" value="1"/>
</dbReference>
<dbReference type="PANTHER" id="PTHR46721:SF3">
    <property type="entry name" value="FORKHEAD BOX N1"/>
    <property type="match status" value="1"/>
</dbReference>
<dbReference type="Gene3D" id="1.10.10.10">
    <property type="entry name" value="Winged helix-like DNA-binding domain superfamily/Winged helix DNA-binding domain"/>
    <property type="match status" value="1"/>
</dbReference>
<dbReference type="InterPro" id="IPR001766">
    <property type="entry name" value="Fork_head_dom"/>
</dbReference>
<evidence type="ECO:0000256" key="8">
    <source>
        <dbReference type="SAM" id="MobiDB-lite"/>
    </source>
</evidence>
<dbReference type="InterPro" id="IPR036390">
    <property type="entry name" value="WH_DNA-bd_sf"/>
</dbReference>
<dbReference type="SMART" id="SM00339">
    <property type="entry name" value="FH"/>
    <property type="match status" value="1"/>
</dbReference>
<dbReference type="GO" id="GO:0000976">
    <property type="term" value="F:transcription cis-regulatory region binding"/>
    <property type="evidence" value="ECO:0007669"/>
    <property type="project" value="Ensembl"/>
</dbReference>
<feature type="region of interest" description="Disordered" evidence="8">
    <location>
        <begin position="159"/>
        <end position="199"/>
    </location>
</feature>
<name>A0A3P8V9P7_CYNSE</name>
<dbReference type="PRINTS" id="PR00053">
    <property type="entry name" value="FORKHEAD"/>
</dbReference>
<accession>A0A3P8V9P7</accession>
<organism evidence="10 11">
    <name type="scientific">Cynoglossus semilaevis</name>
    <name type="common">Tongue sole</name>
    <dbReference type="NCBI Taxonomy" id="244447"/>
    <lineage>
        <taxon>Eukaryota</taxon>
        <taxon>Metazoa</taxon>
        <taxon>Chordata</taxon>
        <taxon>Craniata</taxon>
        <taxon>Vertebrata</taxon>
        <taxon>Euteleostomi</taxon>
        <taxon>Actinopterygii</taxon>
        <taxon>Neopterygii</taxon>
        <taxon>Teleostei</taxon>
        <taxon>Neoteleostei</taxon>
        <taxon>Acanthomorphata</taxon>
        <taxon>Carangaria</taxon>
        <taxon>Pleuronectiformes</taxon>
        <taxon>Pleuronectoidei</taxon>
        <taxon>Cynoglossidae</taxon>
        <taxon>Cynoglossinae</taxon>
        <taxon>Cynoglossus</taxon>
    </lineage>
</organism>
<dbReference type="PROSITE" id="PS00658">
    <property type="entry name" value="FORK_HEAD_2"/>
    <property type="match status" value="1"/>
</dbReference>
<dbReference type="AlphaFoldDB" id="A0A3P8V9P7"/>